<feature type="transmembrane region" description="Helical" evidence="1">
    <location>
        <begin position="430"/>
        <end position="451"/>
    </location>
</feature>
<reference evidence="3 4" key="1">
    <citation type="submission" date="2019-08" db="EMBL/GenBank/DDBJ databases">
        <title>In-depth cultivation of the pig gut microbiome towards novel bacterial diversity and tailored functional studies.</title>
        <authorList>
            <person name="Wylensek D."/>
            <person name="Hitch T.C.A."/>
            <person name="Clavel T."/>
        </authorList>
    </citation>
    <scope>NUCLEOTIDE SEQUENCE [LARGE SCALE GENOMIC DNA]</scope>
    <source>
        <strain evidence="3 4">Med78-601-WT-4W-RMD-3</strain>
    </source>
</reference>
<feature type="transmembrane region" description="Helical" evidence="1">
    <location>
        <begin position="241"/>
        <end position="259"/>
    </location>
</feature>
<dbReference type="EMBL" id="VULR01000006">
    <property type="protein sequence ID" value="MSS43230.1"/>
    <property type="molecule type" value="Genomic_DNA"/>
</dbReference>
<dbReference type="InterPro" id="IPR011642">
    <property type="entry name" value="Gate_dom"/>
</dbReference>
<name>A0A844FGY9_9FIRM</name>
<evidence type="ECO:0000256" key="1">
    <source>
        <dbReference type="SAM" id="Phobius"/>
    </source>
</evidence>
<comment type="caution">
    <text evidence="3">The sequence shown here is derived from an EMBL/GenBank/DDBJ whole genome shotgun (WGS) entry which is preliminary data.</text>
</comment>
<keyword evidence="1" id="KW-0472">Membrane</keyword>
<sequence length="452" mass="49778">MDTEFKDRFSMGDYLRFIIPSIIGILLFMFPFKHEGETTIAVALFASLLSDLIKDQIPLIVTTIISITAIGSIIYKVFKPSFIKDNKTLKGIFDVNTFWLITRVVGMIFAIMVFFDIGPEWVISEDIGGLILYDLLITLFTIFLFAGFLLPFLTDFGLLEFVGTLVTKFMRPIFLLPGRSSIDCIASWVGDGTIGVTLTNKQYEEGYYTQREASVVATTFSAVSITFSLVVLSQVGLGHLFGHYYLTIIIIGIVAGIIVPRIPPLSRKPDSYYGGAQKKSTEEIPEGCTSVSWGTNLALIKARDSGDVKQFIKNGMATVLDMWLGVMPVIMAFGTLALIIAEATPIFQWLGMPFIPLLKLFRIPYAVEASQTMIIGFADMFLPSVIGSNIPSDLTRFVIAGVSVSQLIYLSEVGAVILGSKIPVSLGEMFIIFIERTLIALPIMAIAGHILF</sequence>
<protein>
    <submittedName>
        <fullName evidence="3">YjiH family protein</fullName>
    </submittedName>
</protein>
<keyword evidence="1" id="KW-1133">Transmembrane helix</keyword>
<proteinExistence type="predicted"/>
<feature type="transmembrane region" description="Helical" evidence="1">
    <location>
        <begin position="215"/>
        <end position="235"/>
    </location>
</feature>
<dbReference type="RefSeq" id="WP_154483909.1">
    <property type="nucleotide sequence ID" value="NZ_VULR01000006.1"/>
</dbReference>
<feature type="transmembrane region" description="Helical" evidence="1">
    <location>
        <begin position="372"/>
        <end position="391"/>
    </location>
</feature>
<organism evidence="3 4">
    <name type="scientific">Anaerosalibacter bizertensis</name>
    <dbReference type="NCBI Taxonomy" id="932217"/>
    <lineage>
        <taxon>Bacteria</taxon>
        <taxon>Bacillati</taxon>
        <taxon>Bacillota</taxon>
        <taxon>Tissierellia</taxon>
        <taxon>Tissierellales</taxon>
        <taxon>Sporanaerobacteraceae</taxon>
        <taxon>Anaerosalibacter</taxon>
    </lineage>
</organism>
<feature type="transmembrane region" description="Helical" evidence="1">
    <location>
        <begin position="57"/>
        <end position="78"/>
    </location>
</feature>
<evidence type="ECO:0000313" key="3">
    <source>
        <dbReference type="EMBL" id="MSS43230.1"/>
    </source>
</evidence>
<feature type="transmembrane region" description="Helical" evidence="1">
    <location>
        <begin position="14"/>
        <end position="32"/>
    </location>
</feature>
<dbReference type="Pfam" id="PF07670">
    <property type="entry name" value="Gate"/>
    <property type="match status" value="1"/>
</dbReference>
<dbReference type="AlphaFoldDB" id="A0A844FGY9"/>
<feature type="transmembrane region" description="Helical" evidence="1">
    <location>
        <begin position="98"/>
        <end position="118"/>
    </location>
</feature>
<evidence type="ECO:0000313" key="4">
    <source>
        <dbReference type="Proteomes" id="UP000462760"/>
    </source>
</evidence>
<dbReference type="OrthoDB" id="1633380at2"/>
<feature type="transmembrane region" description="Helical" evidence="1">
    <location>
        <begin position="319"/>
        <end position="340"/>
    </location>
</feature>
<gene>
    <name evidence="3" type="ORF">FYJ27_05725</name>
</gene>
<evidence type="ECO:0000259" key="2">
    <source>
        <dbReference type="Pfam" id="PF07670"/>
    </source>
</evidence>
<feature type="transmembrane region" description="Helical" evidence="1">
    <location>
        <begin position="130"/>
        <end position="153"/>
    </location>
</feature>
<feature type="domain" description="Nucleoside transporter/FeoB GTPase Gate" evidence="2">
    <location>
        <begin position="136"/>
        <end position="236"/>
    </location>
</feature>
<accession>A0A844FGY9</accession>
<dbReference type="Proteomes" id="UP000462760">
    <property type="component" value="Unassembled WGS sequence"/>
</dbReference>
<keyword evidence="1" id="KW-0812">Transmembrane</keyword>
<feature type="transmembrane region" description="Helical" evidence="1">
    <location>
        <begin position="397"/>
        <end position="418"/>
    </location>
</feature>